<accession>A0ABQ9HQB7</accession>
<dbReference type="Proteomes" id="UP001159363">
    <property type="component" value="Chromosome X"/>
</dbReference>
<proteinExistence type="predicted"/>
<organism evidence="1 2">
    <name type="scientific">Dryococelus australis</name>
    <dbReference type="NCBI Taxonomy" id="614101"/>
    <lineage>
        <taxon>Eukaryota</taxon>
        <taxon>Metazoa</taxon>
        <taxon>Ecdysozoa</taxon>
        <taxon>Arthropoda</taxon>
        <taxon>Hexapoda</taxon>
        <taxon>Insecta</taxon>
        <taxon>Pterygota</taxon>
        <taxon>Neoptera</taxon>
        <taxon>Polyneoptera</taxon>
        <taxon>Phasmatodea</taxon>
        <taxon>Verophasmatodea</taxon>
        <taxon>Anareolatae</taxon>
        <taxon>Phasmatidae</taxon>
        <taxon>Eurycanthinae</taxon>
        <taxon>Dryococelus</taxon>
    </lineage>
</organism>
<evidence type="ECO:0000313" key="1">
    <source>
        <dbReference type="EMBL" id="KAJ8886475.1"/>
    </source>
</evidence>
<comment type="caution">
    <text evidence="1">The sequence shown here is derived from an EMBL/GenBank/DDBJ whole genome shotgun (WGS) entry which is preliminary data.</text>
</comment>
<reference evidence="1 2" key="1">
    <citation type="submission" date="2023-02" db="EMBL/GenBank/DDBJ databases">
        <title>LHISI_Scaffold_Assembly.</title>
        <authorList>
            <person name="Stuart O.P."/>
            <person name="Cleave R."/>
            <person name="Magrath M.J.L."/>
            <person name="Mikheyev A.S."/>
        </authorList>
    </citation>
    <scope>NUCLEOTIDE SEQUENCE [LARGE SCALE GENOMIC DNA]</scope>
    <source>
        <strain evidence="1">Daus_M_001</strain>
        <tissue evidence="1">Leg muscle</tissue>
    </source>
</reference>
<dbReference type="EMBL" id="JARBHB010000004">
    <property type="protein sequence ID" value="KAJ8886475.1"/>
    <property type="molecule type" value="Genomic_DNA"/>
</dbReference>
<sequence length="83" mass="9488">MTFLLYLLTTTLHNLNLHWYNSFTKSVTNIKPDIYSLPPTAGAAKQHSFCVYHQNRLVHTTIEDDVAPEAVLNLIFCRCTTGY</sequence>
<gene>
    <name evidence="1" type="ORF">PR048_012686</name>
</gene>
<evidence type="ECO:0000313" key="2">
    <source>
        <dbReference type="Proteomes" id="UP001159363"/>
    </source>
</evidence>
<keyword evidence="2" id="KW-1185">Reference proteome</keyword>
<evidence type="ECO:0008006" key="3">
    <source>
        <dbReference type="Google" id="ProtNLM"/>
    </source>
</evidence>
<name>A0ABQ9HQB7_9NEOP</name>
<protein>
    <recommendedName>
        <fullName evidence="3">Secreted protein</fullName>
    </recommendedName>
</protein>